<keyword evidence="6 7" id="KW-0472">Membrane</keyword>
<feature type="transmembrane region" description="Helical" evidence="7">
    <location>
        <begin position="287"/>
        <end position="305"/>
    </location>
</feature>
<feature type="transmembrane region" description="Helical" evidence="7">
    <location>
        <begin position="374"/>
        <end position="395"/>
    </location>
</feature>
<dbReference type="Gene3D" id="1.20.1250.20">
    <property type="entry name" value="MFS general substrate transporter like domains"/>
    <property type="match status" value="1"/>
</dbReference>
<feature type="transmembrane region" description="Helical" evidence="7">
    <location>
        <begin position="351"/>
        <end position="368"/>
    </location>
</feature>
<dbReference type="EMBL" id="BAABAS010000021">
    <property type="protein sequence ID" value="GAA4240023.1"/>
    <property type="molecule type" value="Genomic_DNA"/>
</dbReference>
<proteinExistence type="predicted"/>
<reference evidence="9" key="1">
    <citation type="journal article" date="2019" name="Int. J. Syst. Evol. Microbiol.">
        <title>The Global Catalogue of Microorganisms (GCM) 10K type strain sequencing project: providing services to taxonomists for standard genome sequencing and annotation.</title>
        <authorList>
            <consortium name="The Broad Institute Genomics Platform"/>
            <consortium name="The Broad Institute Genome Sequencing Center for Infectious Disease"/>
            <person name="Wu L."/>
            <person name="Ma J."/>
        </authorList>
    </citation>
    <scope>NUCLEOTIDE SEQUENCE [LARGE SCALE GENOMIC DNA]</scope>
    <source>
        <strain evidence="9">JCM 17440</strain>
    </source>
</reference>
<feature type="transmembrane region" description="Helical" evidence="7">
    <location>
        <begin position="255"/>
        <end position="275"/>
    </location>
</feature>
<dbReference type="SUPFAM" id="SSF103473">
    <property type="entry name" value="MFS general substrate transporter"/>
    <property type="match status" value="1"/>
</dbReference>
<evidence type="ECO:0000256" key="6">
    <source>
        <dbReference type="ARBA" id="ARBA00023136"/>
    </source>
</evidence>
<protein>
    <submittedName>
        <fullName evidence="8">MFS transporter</fullName>
    </submittedName>
</protein>
<keyword evidence="5 7" id="KW-1133">Transmembrane helix</keyword>
<evidence type="ECO:0000313" key="8">
    <source>
        <dbReference type="EMBL" id="GAA4240023.1"/>
    </source>
</evidence>
<evidence type="ECO:0000256" key="4">
    <source>
        <dbReference type="ARBA" id="ARBA00022692"/>
    </source>
</evidence>
<evidence type="ECO:0000313" key="9">
    <source>
        <dbReference type="Proteomes" id="UP001501710"/>
    </source>
</evidence>
<keyword evidence="9" id="KW-1185">Reference proteome</keyword>
<keyword evidence="3" id="KW-1003">Cell membrane</keyword>
<evidence type="ECO:0000256" key="1">
    <source>
        <dbReference type="ARBA" id="ARBA00004651"/>
    </source>
</evidence>
<accession>A0ABP8CJV9</accession>
<comment type="caution">
    <text evidence="8">The sequence shown here is derived from an EMBL/GenBank/DDBJ whole genome shotgun (WGS) entry which is preliminary data.</text>
</comment>
<feature type="transmembrane region" description="Helical" evidence="7">
    <location>
        <begin position="170"/>
        <end position="191"/>
    </location>
</feature>
<dbReference type="InterPro" id="IPR010290">
    <property type="entry name" value="TM_effector"/>
</dbReference>
<sequence>MENTKSLGPSFTRLWLAAATSALGDGAFLASVPLLAAKLTHDPMLIGAVGATTVVPWFLFGLQAGALVDRWDRRKVMWRVDLARFLVVGLLAIGVFAGVVNIYLLIVAGFLLGVGQTFFDVSAQALIPAVVSRDPDALIRANGRMTLALNNGERLIGPPLGSTMFSVTRGLPFVFDSVSFLFSALVIRAVPGDFSSGETTRRRLRTEIAEGLRWLWGHRVLRALALTAAVNNLVYSATIWLVVLLAQRKLGLGDVGYGLLLSTEAVGGLIGGAVVKKINSLISVSTIRVAGMIIEGICIGALAFVSDPWMAGALIGSLGFCRCIIIVVTGTLRQRLVEPEMLGRVLSTSRMVSLAGMPFGGLLGGYLMREYNIGTPFALGGILLIVTAFISMPALSNHAIAKAENVPSLQEQEDKTEV</sequence>
<comment type="subcellular location">
    <subcellularLocation>
        <location evidence="1">Cell membrane</location>
        <topology evidence="1">Multi-pass membrane protein</topology>
    </subcellularLocation>
</comment>
<dbReference type="PANTHER" id="PTHR23513:SF6">
    <property type="entry name" value="MAJOR FACILITATOR SUPERFAMILY ASSOCIATED DOMAIN-CONTAINING PROTEIN"/>
    <property type="match status" value="1"/>
</dbReference>
<organism evidence="8 9">
    <name type="scientific">Actinomadura meridiana</name>
    <dbReference type="NCBI Taxonomy" id="559626"/>
    <lineage>
        <taxon>Bacteria</taxon>
        <taxon>Bacillati</taxon>
        <taxon>Actinomycetota</taxon>
        <taxon>Actinomycetes</taxon>
        <taxon>Streptosporangiales</taxon>
        <taxon>Thermomonosporaceae</taxon>
        <taxon>Actinomadura</taxon>
    </lineage>
</organism>
<evidence type="ECO:0000256" key="2">
    <source>
        <dbReference type="ARBA" id="ARBA00022448"/>
    </source>
</evidence>
<keyword evidence="2" id="KW-0813">Transport</keyword>
<dbReference type="Proteomes" id="UP001501710">
    <property type="component" value="Unassembled WGS sequence"/>
</dbReference>
<dbReference type="CDD" id="cd06173">
    <property type="entry name" value="MFS_MefA_like"/>
    <property type="match status" value="1"/>
</dbReference>
<feature type="transmembrane region" description="Helical" evidence="7">
    <location>
        <begin position="223"/>
        <end position="243"/>
    </location>
</feature>
<dbReference type="Pfam" id="PF05977">
    <property type="entry name" value="MFS_3"/>
    <property type="match status" value="1"/>
</dbReference>
<evidence type="ECO:0000256" key="3">
    <source>
        <dbReference type="ARBA" id="ARBA00022475"/>
    </source>
</evidence>
<dbReference type="InterPro" id="IPR036259">
    <property type="entry name" value="MFS_trans_sf"/>
</dbReference>
<keyword evidence="4 7" id="KW-0812">Transmembrane</keyword>
<name>A0ABP8CJV9_9ACTN</name>
<evidence type="ECO:0000256" key="5">
    <source>
        <dbReference type="ARBA" id="ARBA00022989"/>
    </source>
</evidence>
<feature type="transmembrane region" description="Helical" evidence="7">
    <location>
        <begin position="85"/>
        <end position="112"/>
    </location>
</feature>
<feature type="transmembrane region" description="Helical" evidence="7">
    <location>
        <begin position="311"/>
        <end position="330"/>
    </location>
</feature>
<evidence type="ECO:0000256" key="7">
    <source>
        <dbReference type="SAM" id="Phobius"/>
    </source>
</evidence>
<dbReference type="RefSeq" id="WP_344904388.1">
    <property type="nucleotide sequence ID" value="NZ_BAABAS010000021.1"/>
</dbReference>
<gene>
    <name evidence="8" type="ORF">GCM10022254_63180</name>
</gene>
<feature type="transmembrane region" description="Helical" evidence="7">
    <location>
        <begin position="46"/>
        <end position="64"/>
    </location>
</feature>
<dbReference type="PANTHER" id="PTHR23513">
    <property type="entry name" value="INTEGRAL MEMBRANE EFFLUX PROTEIN-RELATED"/>
    <property type="match status" value="1"/>
</dbReference>